<dbReference type="RefSeq" id="WP_186816316.1">
    <property type="nucleotide sequence ID" value="NZ_BJXB01000053.1"/>
</dbReference>
<name>A0A511NB75_DEIC1</name>
<accession>A0A511NB75</accession>
<protein>
    <recommendedName>
        <fullName evidence="3">Phage virion morphogenesis protein</fullName>
    </recommendedName>
</protein>
<dbReference type="NCBIfam" id="TIGR01635">
    <property type="entry name" value="tail_comp_S"/>
    <property type="match status" value="1"/>
</dbReference>
<organism evidence="1 2">
    <name type="scientific">Deinococcus cellulosilyticus (strain DSM 18568 / NBRC 106333 / KACC 11606 / 5516J-15)</name>
    <dbReference type="NCBI Taxonomy" id="1223518"/>
    <lineage>
        <taxon>Bacteria</taxon>
        <taxon>Thermotogati</taxon>
        <taxon>Deinococcota</taxon>
        <taxon>Deinococci</taxon>
        <taxon>Deinococcales</taxon>
        <taxon>Deinococcaceae</taxon>
        <taxon>Deinococcus</taxon>
    </lineage>
</organism>
<comment type="caution">
    <text evidence="1">The sequence shown here is derived from an EMBL/GenBank/DDBJ whole genome shotgun (WGS) entry which is preliminary data.</text>
</comment>
<sequence length="168" mass="18553">MVSSTRQVIQGMDALQTELRRLSTLRLERIAKPIAEQMVTSTKQRFIEQHDPQGNPWTPLSPRTVAKRLGGSKAYTKKGQLRKSAVRRMAAMKILIDTADLMNSIQWNVKGGQVAWGTNKDYAKVQNFGGPAGRGLAVNIPARTFMGISSEDQDYIIDVVTRHVSGGS</sequence>
<dbReference type="InterPro" id="IPR006522">
    <property type="entry name" value="Phage_virion_morphogenesis"/>
</dbReference>
<evidence type="ECO:0000313" key="2">
    <source>
        <dbReference type="Proteomes" id="UP000321306"/>
    </source>
</evidence>
<reference evidence="1 2" key="1">
    <citation type="submission" date="2019-07" db="EMBL/GenBank/DDBJ databases">
        <title>Whole genome shotgun sequence of Deinococcus cellulosilyticus NBRC 106333.</title>
        <authorList>
            <person name="Hosoyama A."/>
            <person name="Uohara A."/>
            <person name="Ohji S."/>
            <person name="Ichikawa N."/>
        </authorList>
    </citation>
    <scope>NUCLEOTIDE SEQUENCE [LARGE SCALE GENOMIC DNA]</scope>
    <source>
        <strain evidence="1 2">NBRC 106333</strain>
    </source>
</reference>
<evidence type="ECO:0000313" key="1">
    <source>
        <dbReference type="EMBL" id="GEM50023.1"/>
    </source>
</evidence>
<dbReference type="EMBL" id="BJXB01000053">
    <property type="protein sequence ID" value="GEM50023.1"/>
    <property type="molecule type" value="Genomic_DNA"/>
</dbReference>
<dbReference type="AlphaFoldDB" id="A0A511NB75"/>
<keyword evidence="2" id="KW-1185">Reference proteome</keyword>
<gene>
    <name evidence="1" type="ORF">DC3_56580</name>
</gene>
<evidence type="ECO:0008006" key="3">
    <source>
        <dbReference type="Google" id="ProtNLM"/>
    </source>
</evidence>
<dbReference type="Proteomes" id="UP000321306">
    <property type="component" value="Unassembled WGS sequence"/>
</dbReference>
<proteinExistence type="predicted"/>
<dbReference type="Pfam" id="PF05069">
    <property type="entry name" value="Phage_tail_S"/>
    <property type="match status" value="1"/>
</dbReference>